<accession>A0A392U7D0</accession>
<evidence type="ECO:0000313" key="1">
    <source>
        <dbReference type="EMBL" id="MCI68727.1"/>
    </source>
</evidence>
<dbReference type="Proteomes" id="UP000265520">
    <property type="component" value="Unassembled WGS sequence"/>
</dbReference>
<reference evidence="1 2" key="1">
    <citation type="journal article" date="2018" name="Front. Plant Sci.">
        <title>Red Clover (Trifolium pratense) and Zigzag Clover (T. medium) - A Picture of Genomic Similarities and Differences.</title>
        <authorList>
            <person name="Dluhosova J."/>
            <person name="Istvanek J."/>
            <person name="Nedelnik J."/>
            <person name="Repkova J."/>
        </authorList>
    </citation>
    <scope>NUCLEOTIDE SEQUENCE [LARGE SCALE GENOMIC DNA]</scope>
    <source>
        <strain evidence="2">cv. 10/8</strain>
        <tissue evidence="1">Leaf</tissue>
    </source>
</reference>
<name>A0A392U7D0_9FABA</name>
<protein>
    <submittedName>
        <fullName evidence="1">Uncharacterized protein</fullName>
    </submittedName>
</protein>
<organism evidence="1 2">
    <name type="scientific">Trifolium medium</name>
    <dbReference type="NCBI Taxonomy" id="97028"/>
    <lineage>
        <taxon>Eukaryota</taxon>
        <taxon>Viridiplantae</taxon>
        <taxon>Streptophyta</taxon>
        <taxon>Embryophyta</taxon>
        <taxon>Tracheophyta</taxon>
        <taxon>Spermatophyta</taxon>
        <taxon>Magnoliopsida</taxon>
        <taxon>eudicotyledons</taxon>
        <taxon>Gunneridae</taxon>
        <taxon>Pentapetalae</taxon>
        <taxon>rosids</taxon>
        <taxon>fabids</taxon>
        <taxon>Fabales</taxon>
        <taxon>Fabaceae</taxon>
        <taxon>Papilionoideae</taxon>
        <taxon>50 kb inversion clade</taxon>
        <taxon>NPAAA clade</taxon>
        <taxon>Hologalegina</taxon>
        <taxon>IRL clade</taxon>
        <taxon>Trifolieae</taxon>
        <taxon>Trifolium</taxon>
    </lineage>
</organism>
<sequence>FTSSPQDIIAIADVIGSMSMLDSSIIGSGALNRSPSAAKS</sequence>
<evidence type="ECO:0000313" key="2">
    <source>
        <dbReference type="Proteomes" id="UP000265520"/>
    </source>
</evidence>
<keyword evidence="2" id="KW-1185">Reference proteome</keyword>
<dbReference type="EMBL" id="LXQA010741571">
    <property type="protein sequence ID" value="MCI68727.1"/>
    <property type="molecule type" value="Genomic_DNA"/>
</dbReference>
<dbReference type="AlphaFoldDB" id="A0A392U7D0"/>
<comment type="caution">
    <text evidence="1">The sequence shown here is derived from an EMBL/GenBank/DDBJ whole genome shotgun (WGS) entry which is preliminary data.</text>
</comment>
<feature type="non-terminal residue" evidence="1">
    <location>
        <position position="1"/>
    </location>
</feature>
<proteinExistence type="predicted"/>